<evidence type="ECO:0000313" key="16">
    <source>
        <dbReference type="EMBL" id="MQM20035.1"/>
    </source>
</evidence>
<keyword evidence="17" id="KW-1185">Reference proteome</keyword>
<evidence type="ECO:0000256" key="5">
    <source>
        <dbReference type="ARBA" id="ARBA00022817"/>
    </source>
</evidence>
<evidence type="ECO:0000256" key="9">
    <source>
        <dbReference type="ARBA" id="ARBA00023078"/>
    </source>
</evidence>
<dbReference type="EMBL" id="NMUH01009412">
    <property type="protein sequence ID" value="MQM20035.1"/>
    <property type="molecule type" value="Genomic_DNA"/>
</dbReference>
<dbReference type="FunFam" id="3.40.50.720:FF:000223">
    <property type="entry name" value="Chlorophyll(Ide) b reductase NOL, chloroplastic"/>
    <property type="match status" value="1"/>
</dbReference>
<proteinExistence type="inferred from homology"/>
<evidence type="ECO:0000256" key="6">
    <source>
        <dbReference type="ARBA" id="ARBA00022946"/>
    </source>
</evidence>
<name>A0A843XLW3_COLES</name>
<evidence type="ECO:0000313" key="17">
    <source>
        <dbReference type="Proteomes" id="UP000652761"/>
    </source>
</evidence>
<keyword evidence="9" id="KW-0793">Thylakoid</keyword>
<feature type="compositionally biased region" description="Low complexity" evidence="14">
    <location>
        <begin position="150"/>
        <end position="164"/>
    </location>
</feature>
<keyword evidence="15" id="KW-1133">Transmembrane helix</keyword>
<dbReference type="InterPro" id="IPR052625">
    <property type="entry name" value="Chl_b_Red"/>
</dbReference>
<protein>
    <recommendedName>
        <fullName evidence="13">chlorophyll(ide) b reductase</fullName>
        <ecNumber evidence="13">1.1.1.294</ecNumber>
    </recommendedName>
</protein>
<accession>A0A843XLW3</accession>
<evidence type="ECO:0000256" key="11">
    <source>
        <dbReference type="ARBA" id="ARBA00050138"/>
    </source>
</evidence>
<dbReference type="Proteomes" id="UP000652761">
    <property type="component" value="Unassembled WGS sequence"/>
</dbReference>
<comment type="caution">
    <text evidence="16">The sequence shown here is derived from an EMBL/GenBank/DDBJ whole genome shotgun (WGS) entry which is preliminary data.</text>
</comment>
<feature type="region of interest" description="Disordered" evidence="14">
    <location>
        <begin position="132"/>
        <end position="164"/>
    </location>
</feature>
<dbReference type="InterPro" id="IPR036291">
    <property type="entry name" value="NAD(P)-bd_dom_sf"/>
</dbReference>
<comment type="subcellular location">
    <subcellularLocation>
        <location evidence="1">Plastid</location>
        <location evidence="1">Chloroplast thylakoid membrane</location>
    </subcellularLocation>
</comment>
<comment type="catalytic activity">
    <reaction evidence="11">
        <text>7(1)-hydroxychlorophyllide a + NAD(+) = chlorophyllide b + NADH + H(+)</text>
        <dbReference type="Rhea" id="RHEA:24768"/>
        <dbReference type="ChEBI" id="CHEBI:15378"/>
        <dbReference type="ChEBI" id="CHEBI:57540"/>
        <dbReference type="ChEBI" id="CHEBI:57945"/>
        <dbReference type="ChEBI" id="CHEBI:83356"/>
        <dbReference type="ChEBI" id="CHEBI:83357"/>
        <dbReference type="EC" id="1.1.1.294"/>
    </reaction>
</comment>
<evidence type="ECO:0000256" key="1">
    <source>
        <dbReference type="ARBA" id="ARBA00004334"/>
    </source>
</evidence>
<dbReference type="PANTHER" id="PTHR24314">
    <property type="entry name" value="NON-SPECIFIC LIPID TRANSFER PROTEIN-RELATED"/>
    <property type="match status" value="1"/>
</dbReference>
<dbReference type="GO" id="GO:0009535">
    <property type="term" value="C:chloroplast thylakoid membrane"/>
    <property type="evidence" value="ECO:0007669"/>
    <property type="project" value="UniProtKB-SubCell"/>
</dbReference>
<dbReference type="AlphaFoldDB" id="A0A843XLW3"/>
<evidence type="ECO:0000256" key="4">
    <source>
        <dbReference type="ARBA" id="ARBA00022640"/>
    </source>
</evidence>
<evidence type="ECO:0000256" key="3">
    <source>
        <dbReference type="ARBA" id="ARBA00022528"/>
    </source>
</evidence>
<keyword evidence="6" id="KW-0809">Transit peptide</keyword>
<feature type="transmembrane region" description="Helical" evidence="15">
    <location>
        <begin position="342"/>
        <end position="363"/>
    </location>
</feature>
<feature type="compositionally biased region" description="Pro residues" evidence="14">
    <location>
        <begin position="22"/>
        <end position="33"/>
    </location>
</feature>
<dbReference type="EC" id="1.1.1.294" evidence="13"/>
<evidence type="ECO:0000256" key="7">
    <source>
        <dbReference type="ARBA" id="ARBA00023002"/>
    </source>
</evidence>
<evidence type="ECO:0000256" key="14">
    <source>
        <dbReference type="SAM" id="MobiDB-lite"/>
    </source>
</evidence>
<evidence type="ECO:0000256" key="10">
    <source>
        <dbReference type="ARBA" id="ARBA00023136"/>
    </source>
</evidence>
<dbReference type="Gene3D" id="3.40.50.720">
    <property type="entry name" value="NAD(P)-binding Rossmann-like Domain"/>
    <property type="match status" value="1"/>
</dbReference>
<gene>
    <name evidence="16" type="ORF">Taro_053047</name>
</gene>
<evidence type="ECO:0000256" key="13">
    <source>
        <dbReference type="ARBA" id="ARBA00066856"/>
    </source>
</evidence>
<evidence type="ECO:0000256" key="12">
    <source>
        <dbReference type="ARBA" id="ARBA00052465"/>
    </source>
</evidence>
<dbReference type="GO" id="GO:0015996">
    <property type="term" value="P:chlorophyll catabolic process"/>
    <property type="evidence" value="ECO:0007669"/>
    <property type="project" value="UniProtKB-KW"/>
</dbReference>
<feature type="compositionally biased region" description="Basic and acidic residues" evidence="14">
    <location>
        <begin position="246"/>
        <end position="255"/>
    </location>
</feature>
<evidence type="ECO:0000256" key="2">
    <source>
        <dbReference type="ARBA" id="ARBA00006484"/>
    </source>
</evidence>
<dbReference type="SUPFAM" id="SSF51735">
    <property type="entry name" value="NAD(P)-binding Rossmann-fold domains"/>
    <property type="match status" value="1"/>
</dbReference>
<keyword evidence="4" id="KW-0934">Plastid</keyword>
<dbReference type="OrthoDB" id="3592703at2759"/>
<evidence type="ECO:0000256" key="8">
    <source>
        <dbReference type="ARBA" id="ARBA00023027"/>
    </source>
</evidence>
<evidence type="ECO:0000256" key="15">
    <source>
        <dbReference type="SAM" id="Phobius"/>
    </source>
</evidence>
<dbReference type="PANTHER" id="PTHR24314:SF21">
    <property type="entry name" value="CHLOROPHYLL(IDE) B REDUCTASE NYC1, CHLOROPLASTIC-RELATED"/>
    <property type="match status" value="1"/>
</dbReference>
<feature type="region of interest" description="Disordered" evidence="14">
    <location>
        <begin position="215"/>
        <end position="261"/>
    </location>
</feature>
<feature type="transmembrane region" description="Helical" evidence="15">
    <location>
        <begin position="312"/>
        <end position="330"/>
    </location>
</feature>
<comment type="catalytic activity">
    <reaction evidence="12">
        <text>7(1)-hydroxychlorophyllide a + NADP(+) = chlorophyllide b + NADPH + H(+)</text>
        <dbReference type="Rhea" id="RHEA:24772"/>
        <dbReference type="ChEBI" id="CHEBI:15378"/>
        <dbReference type="ChEBI" id="CHEBI:57783"/>
        <dbReference type="ChEBI" id="CHEBI:58349"/>
        <dbReference type="ChEBI" id="CHEBI:83356"/>
        <dbReference type="ChEBI" id="CHEBI:83357"/>
        <dbReference type="EC" id="1.1.1.294"/>
    </reaction>
</comment>
<keyword evidence="8" id="KW-0520">NAD</keyword>
<dbReference type="Pfam" id="PF00106">
    <property type="entry name" value="adh_short"/>
    <property type="match status" value="1"/>
</dbReference>
<dbReference type="GO" id="GO:0010304">
    <property type="term" value="P:PSII associated light-harvesting complex II catabolic process"/>
    <property type="evidence" value="ECO:0007669"/>
    <property type="project" value="TreeGrafter"/>
</dbReference>
<keyword evidence="10 15" id="KW-0472">Membrane</keyword>
<keyword evidence="3" id="KW-0150">Chloroplast</keyword>
<organism evidence="16 17">
    <name type="scientific">Colocasia esculenta</name>
    <name type="common">Wild taro</name>
    <name type="synonym">Arum esculentum</name>
    <dbReference type="NCBI Taxonomy" id="4460"/>
    <lineage>
        <taxon>Eukaryota</taxon>
        <taxon>Viridiplantae</taxon>
        <taxon>Streptophyta</taxon>
        <taxon>Embryophyta</taxon>
        <taxon>Tracheophyta</taxon>
        <taxon>Spermatophyta</taxon>
        <taxon>Magnoliopsida</taxon>
        <taxon>Liliopsida</taxon>
        <taxon>Araceae</taxon>
        <taxon>Aroideae</taxon>
        <taxon>Colocasieae</taxon>
        <taxon>Colocasia</taxon>
    </lineage>
</organism>
<reference evidence="16" key="1">
    <citation type="submission" date="2017-07" db="EMBL/GenBank/DDBJ databases">
        <title>Taro Niue Genome Assembly and Annotation.</title>
        <authorList>
            <person name="Atibalentja N."/>
            <person name="Keating K."/>
            <person name="Fields C.J."/>
        </authorList>
    </citation>
    <scope>NUCLEOTIDE SEQUENCE</scope>
    <source>
        <strain evidence="16">Niue_2</strain>
        <tissue evidence="16">Leaf</tissue>
    </source>
</reference>
<feature type="region of interest" description="Disordered" evidence="14">
    <location>
        <begin position="1"/>
        <end position="33"/>
    </location>
</feature>
<sequence>MGGRGRGEPPMARCRTSKPEDTPPPLRRGGGGPPPLLCNRALLLWGFHGRWHLQSTRGAVTSATAAAGPPFLVPVRPTVVGASVRQTEKRPLREAPTWKNAHVVCVECGDQVSQTCGHHAAGGGPWGVDLSLKPAAVGTDGDSSARGHAPRLSGDPPSPRSSGSWATMVAAAMAAAQIRTQASHGCLHFRDPPKVDCGRRFRPLLHPGQAVFRGFSLRDSPGRRRGPRLQPCRSFKSEDGGGGEPSEGKSGERSRGVVFEDGSRVPKRRKGGLYSLKSLIIGVSGLRSKYEGQYKKAVEKAEAIFFEFASHLGRYLVTMMSTGVILAVGFELAGGDSQMNTLIWYSWLGGIVIGTMVGANMVLEEHCKAGPRNVVITGSTRGLGKALAREFLLAGDRVVIASRSPKSVQETIEELEENLKEGIRVAASKSKTNLSHAKVTGIACDVCKPDDVRKLTNFAVSELGTIDIWINNAGINKGFRPLLEFTDEDIEQIVSTNLVGSLICTREAIRIMGSQEKGGHIFNMDGAGSGGSSTPLTAVYGSTKCGLRQLQASLLKECRRSKVGVHTASPGMVLTDLLLSGSTLRNKQMFNIICELPETVARTLVPRMRVVKGSGKAINYLTPPRILLALVTAWLRRARWFDEEGRALYAAEADRIRNWAESRARFSFTDAMEMYTENTWLSVFSLSVVCAFIILSSSTGSFPGT</sequence>
<keyword evidence="5" id="KW-0881">Chlorophyll catabolism</keyword>
<comment type="similarity">
    <text evidence="2">Belongs to the short-chain dehydrogenases/reductases (SDR) family.</text>
</comment>
<dbReference type="InterPro" id="IPR002347">
    <property type="entry name" value="SDR_fam"/>
</dbReference>
<keyword evidence="15" id="KW-0812">Transmembrane</keyword>
<keyword evidence="7" id="KW-0560">Oxidoreductase</keyword>
<dbReference type="CDD" id="cd05233">
    <property type="entry name" value="SDR_c"/>
    <property type="match status" value="1"/>
</dbReference>
<dbReference type="GO" id="GO:0034256">
    <property type="term" value="F:chlorophyll(ide) b reductase activity"/>
    <property type="evidence" value="ECO:0007669"/>
    <property type="project" value="UniProtKB-EC"/>
</dbReference>
<dbReference type="PRINTS" id="PR00081">
    <property type="entry name" value="GDHRDH"/>
</dbReference>